<dbReference type="InterPro" id="IPR023210">
    <property type="entry name" value="NADP_OxRdtase_dom"/>
</dbReference>
<reference evidence="3" key="1">
    <citation type="submission" date="2021-01" db="EMBL/GenBank/DDBJ databases">
        <authorList>
            <person name="Corre E."/>
            <person name="Pelletier E."/>
            <person name="Niang G."/>
            <person name="Scheremetjew M."/>
            <person name="Finn R."/>
            <person name="Kale V."/>
            <person name="Holt S."/>
            <person name="Cochrane G."/>
            <person name="Meng A."/>
            <person name="Brown T."/>
            <person name="Cohen L."/>
        </authorList>
    </citation>
    <scope>NUCLEOTIDE SEQUENCE</scope>
    <source>
        <strain evidence="3">CCMP2058</strain>
    </source>
</reference>
<accession>A0A7S0GPE9</accession>
<keyword evidence="1" id="KW-0560">Oxidoreductase</keyword>
<protein>
    <recommendedName>
        <fullName evidence="2">NADP-dependent oxidoreductase domain-containing protein</fullName>
    </recommendedName>
</protein>
<dbReference type="SUPFAM" id="SSF51430">
    <property type="entry name" value="NAD(P)-linked oxidoreductase"/>
    <property type="match status" value="1"/>
</dbReference>
<dbReference type="GO" id="GO:0016491">
    <property type="term" value="F:oxidoreductase activity"/>
    <property type="evidence" value="ECO:0007669"/>
    <property type="project" value="UniProtKB-KW"/>
</dbReference>
<dbReference type="InterPro" id="IPR036812">
    <property type="entry name" value="NAD(P)_OxRdtase_dom_sf"/>
</dbReference>
<feature type="domain" description="NADP-dependent oxidoreductase" evidence="2">
    <location>
        <begin position="3"/>
        <end position="287"/>
    </location>
</feature>
<evidence type="ECO:0000256" key="1">
    <source>
        <dbReference type="ARBA" id="ARBA00023002"/>
    </source>
</evidence>
<organism evidence="3">
    <name type="scientific">Amorphochlora amoebiformis</name>
    <dbReference type="NCBI Taxonomy" id="1561963"/>
    <lineage>
        <taxon>Eukaryota</taxon>
        <taxon>Sar</taxon>
        <taxon>Rhizaria</taxon>
        <taxon>Cercozoa</taxon>
        <taxon>Chlorarachniophyceae</taxon>
        <taxon>Amorphochlora</taxon>
    </lineage>
</organism>
<dbReference type="InterPro" id="IPR050523">
    <property type="entry name" value="AKR_Detox_Biosynth"/>
</dbReference>
<evidence type="ECO:0000313" key="3">
    <source>
        <dbReference type="EMBL" id="CAD8429563.1"/>
    </source>
</evidence>
<dbReference type="PANTHER" id="PTHR43364:SF4">
    <property type="entry name" value="NAD(P)-LINKED OXIDOREDUCTASE SUPERFAMILY PROTEIN"/>
    <property type="match status" value="1"/>
</dbReference>
<gene>
    <name evidence="3" type="ORF">LAMO00422_LOCUS804</name>
</gene>
<sequence>MIKEFTGFGFCELDTAIMYCSGKTEKILGQLGMGKDSKVKIACKVNPIGRNFLTAKSLRGQFNLSLSRLGTKCVDILYLHMPDHETPIRDTLETVNELYEEGKFKRFGLSNYTSWQVMEIYKICEAEGWVLPSVYQGMYNAISRQIESELIPCLRSLKIAFYCYNPLAGGLLTGKYDYVKKGSPAIPKGRFRGVGGKWAMMYQDRFWHKSNFDGIELVKKAIQESGDKKLSMVEASFRWLVHHSKMDVKEGDCVVIGASKMDHLKQNCQAIKEAKALEKSVVLAFEEAWKLSIPNCPNYYR</sequence>
<dbReference type="CDD" id="cd19075">
    <property type="entry name" value="AKR_AKR7A1-5"/>
    <property type="match status" value="1"/>
</dbReference>
<name>A0A7S0GPE9_9EUKA</name>
<proteinExistence type="predicted"/>
<dbReference type="Gene3D" id="3.20.20.100">
    <property type="entry name" value="NADP-dependent oxidoreductase domain"/>
    <property type="match status" value="1"/>
</dbReference>
<dbReference type="AlphaFoldDB" id="A0A7S0GPE9"/>
<evidence type="ECO:0000259" key="2">
    <source>
        <dbReference type="Pfam" id="PF00248"/>
    </source>
</evidence>
<dbReference type="PANTHER" id="PTHR43364">
    <property type="entry name" value="NADH-SPECIFIC METHYLGLYOXAL REDUCTASE-RELATED"/>
    <property type="match status" value="1"/>
</dbReference>
<dbReference type="Pfam" id="PF00248">
    <property type="entry name" value="Aldo_ket_red"/>
    <property type="match status" value="1"/>
</dbReference>
<dbReference type="EMBL" id="HBEM01001110">
    <property type="protein sequence ID" value="CAD8429563.1"/>
    <property type="molecule type" value="Transcribed_RNA"/>
</dbReference>